<accession>A0A1V4J0F8</accession>
<dbReference type="InterPro" id="IPR047964">
    <property type="entry name" value="EFR1-like"/>
</dbReference>
<dbReference type="InterPro" id="IPR017896">
    <property type="entry name" value="4Fe4S_Fe-S-bd"/>
</dbReference>
<proteinExistence type="predicted"/>
<dbReference type="Gene3D" id="3.30.70.20">
    <property type="match status" value="1"/>
</dbReference>
<evidence type="ECO:0000256" key="2">
    <source>
        <dbReference type="ARBA" id="ARBA00023004"/>
    </source>
</evidence>
<dbReference type="EMBL" id="MZGT01000006">
    <property type="protein sequence ID" value="OPJ65666.1"/>
    <property type="molecule type" value="Genomic_DNA"/>
</dbReference>
<dbReference type="SUPFAM" id="SSF54862">
    <property type="entry name" value="4Fe-4S ferredoxins"/>
    <property type="match status" value="1"/>
</dbReference>
<evidence type="ECO:0000313" key="5">
    <source>
        <dbReference type="EMBL" id="OPJ65666.1"/>
    </source>
</evidence>
<feature type="domain" description="4Fe-4S ferredoxin-type" evidence="4">
    <location>
        <begin position="171"/>
        <end position="200"/>
    </location>
</feature>
<dbReference type="OrthoDB" id="9813995at2"/>
<dbReference type="Gene3D" id="3.40.50.360">
    <property type="match status" value="1"/>
</dbReference>
<gene>
    <name evidence="5" type="primary">ndhI</name>
    <name evidence="5" type="ORF">CLCHR_06500</name>
</gene>
<dbReference type="RefSeq" id="WP_079438248.1">
    <property type="nucleotide sequence ID" value="NZ_MZGT01000006.1"/>
</dbReference>
<keyword evidence="3" id="KW-0411">Iron-sulfur</keyword>
<dbReference type="Proteomes" id="UP000191056">
    <property type="component" value="Unassembled WGS sequence"/>
</dbReference>
<dbReference type="GO" id="GO:0016491">
    <property type="term" value="F:oxidoreductase activity"/>
    <property type="evidence" value="ECO:0007669"/>
    <property type="project" value="UniProtKB-KW"/>
</dbReference>
<feature type="domain" description="4Fe-4S ferredoxin-type" evidence="4">
    <location>
        <begin position="205"/>
        <end position="227"/>
    </location>
</feature>
<dbReference type="Pfam" id="PF13237">
    <property type="entry name" value="Fer4_10"/>
    <property type="match status" value="1"/>
</dbReference>
<dbReference type="AlphaFoldDB" id="A0A1V4J0F8"/>
<evidence type="ECO:0000259" key="4">
    <source>
        <dbReference type="PROSITE" id="PS51379"/>
    </source>
</evidence>
<dbReference type="PROSITE" id="PS51379">
    <property type="entry name" value="4FE4S_FER_2"/>
    <property type="match status" value="2"/>
</dbReference>
<protein>
    <submittedName>
        <fullName evidence="5">NAD(P)H-quinone oxidoreductase subunit I</fullName>
        <ecNumber evidence="5">1.6.5.11</ecNumber>
    </submittedName>
</protein>
<sequence>MKILYFTATGNSLYIAKSLGSDYYSIPKLIKEGKYDFEDEKIGVVFPIYNGGVPKIVEEFLNKAKFKSKYIFGIATYGMYAGAASRHLLEIGNRNGIEFSYINEIVMIDNYLPGFDINKELEKEPKKKIEENLEKIIKDINEEKKYIKKHSFIASGLRMLSEKLFYDDQFEKNFTVENTCTGCKTCEKVCPVNNIKVDKKPLFMSNCQRCLACTNNCPHNSIRVKKEKSKARFVNQNVTLKEIINANN</sequence>
<dbReference type="EC" id="1.6.5.11" evidence="5"/>
<dbReference type="InterPro" id="IPR017900">
    <property type="entry name" value="4Fe4S_Fe_S_CS"/>
</dbReference>
<keyword evidence="1" id="KW-0479">Metal-binding</keyword>
<dbReference type="SUPFAM" id="SSF52218">
    <property type="entry name" value="Flavoproteins"/>
    <property type="match status" value="1"/>
</dbReference>
<dbReference type="NCBIfam" id="NF038196">
    <property type="entry name" value="ferrodoxin_EFR1"/>
    <property type="match status" value="1"/>
</dbReference>
<keyword evidence="6" id="KW-1185">Reference proteome</keyword>
<keyword evidence="2" id="KW-0408">Iron</keyword>
<evidence type="ECO:0000256" key="3">
    <source>
        <dbReference type="ARBA" id="ARBA00023014"/>
    </source>
</evidence>
<name>A0A1V4J0F8_9CLOT</name>
<dbReference type="PROSITE" id="PS00198">
    <property type="entry name" value="4FE4S_FER_1"/>
    <property type="match status" value="2"/>
</dbReference>
<dbReference type="GO" id="GO:0046872">
    <property type="term" value="F:metal ion binding"/>
    <property type="evidence" value="ECO:0007669"/>
    <property type="project" value="UniProtKB-KW"/>
</dbReference>
<organism evidence="5 6">
    <name type="scientific">Clostridium chromiireducens</name>
    <dbReference type="NCBI Taxonomy" id="225345"/>
    <lineage>
        <taxon>Bacteria</taxon>
        <taxon>Bacillati</taxon>
        <taxon>Bacillota</taxon>
        <taxon>Clostridia</taxon>
        <taxon>Eubacteriales</taxon>
        <taxon>Clostridiaceae</taxon>
        <taxon>Clostridium</taxon>
    </lineage>
</organism>
<reference evidence="5 6" key="1">
    <citation type="submission" date="2017-03" db="EMBL/GenBank/DDBJ databases">
        <title>Genome sequence of Clostridium chromiireducens DSM 23318.</title>
        <authorList>
            <person name="Poehlein A."/>
            <person name="Daniel R."/>
        </authorList>
    </citation>
    <scope>NUCLEOTIDE SEQUENCE [LARGE SCALE GENOMIC DNA]</scope>
    <source>
        <strain evidence="5 6">DSM 23318</strain>
    </source>
</reference>
<keyword evidence="5" id="KW-0560">Oxidoreductase</keyword>
<dbReference type="GO" id="GO:0051536">
    <property type="term" value="F:iron-sulfur cluster binding"/>
    <property type="evidence" value="ECO:0007669"/>
    <property type="project" value="UniProtKB-KW"/>
</dbReference>
<dbReference type="InterPro" id="IPR029039">
    <property type="entry name" value="Flavoprotein-like_sf"/>
</dbReference>
<dbReference type="STRING" id="225345.CLCHR_06500"/>
<evidence type="ECO:0000256" key="1">
    <source>
        <dbReference type="ARBA" id="ARBA00022723"/>
    </source>
</evidence>
<comment type="caution">
    <text evidence="5">The sequence shown here is derived from an EMBL/GenBank/DDBJ whole genome shotgun (WGS) entry which is preliminary data.</text>
</comment>
<evidence type="ECO:0000313" key="6">
    <source>
        <dbReference type="Proteomes" id="UP000191056"/>
    </source>
</evidence>